<dbReference type="GO" id="GO:0034039">
    <property type="term" value="F:8-oxo-7,8-dihydroguanine DNA N-glycosylase activity"/>
    <property type="evidence" value="ECO:0007669"/>
    <property type="project" value="TreeGrafter"/>
</dbReference>
<keyword evidence="8 14" id="KW-0227">DNA damage</keyword>
<keyword evidence="6" id="KW-0004">4Fe-4S</keyword>
<keyword evidence="13 14" id="KW-0326">Glycosidase</keyword>
<keyword evidence="11" id="KW-0411">Iron-sulfur</keyword>
<dbReference type="CDD" id="cd03431">
    <property type="entry name" value="NUDIX_DNA_Glycosylase_C-MutY"/>
    <property type="match status" value="1"/>
</dbReference>
<evidence type="ECO:0000256" key="7">
    <source>
        <dbReference type="ARBA" id="ARBA00022723"/>
    </source>
</evidence>
<evidence type="ECO:0000256" key="14">
    <source>
        <dbReference type="RuleBase" id="RU365096"/>
    </source>
</evidence>
<comment type="cofactor">
    <cofactor evidence="14">
        <name>[4Fe-4S] cluster</name>
        <dbReference type="ChEBI" id="CHEBI:49883"/>
    </cofactor>
    <text evidence="14">Binds 1 [4Fe-4S] cluster.</text>
</comment>
<dbReference type="InterPro" id="IPR029119">
    <property type="entry name" value="MutY_C"/>
</dbReference>
<dbReference type="PANTHER" id="PTHR42944:SF1">
    <property type="entry name" value="ADENINE DNA GLYCOSYLASE"/>
    <property type="match status" value="1"/>
</dbReference>
<dbReference type="GO" id="GO:0006284">
    <property type="term" value="P:base-excision repair"/>
    <property type="evidence" value="ECO:0007669"/>
    <property type="project" value="UniProtKB-UniRule"/>
</dbReference>
<name>A0A2M9G5W3_9PROT</name>
<reference evidence="16 17" key="1">
    <citation type="submission" date="2017-11" db="EMBL/GenBank/DDBJ databases">
        <title>Draft genome sequence of Rhizobiales bacterium SY3-13.</title>
        <authorList>
            <person name="Sun C."/>
        </authorList>
    </citation>
    <scope>NUCLEOTIDE SEQUENCE [LARGE SCALE GENOMIC DNA]</scope>
    <source>
        <strain evidence="16 17">SY3-13</strain>
    </source>
</reference>
<dbReference type="Gene3D" id="1.10.1670.10">
    <property type="entry name" value="Helix-hairpin-Helix base-excision DNA repair enzymes (C-terminal)"/>
    <property type="match status" value="1"/>
</dbReference>
<evidence type="ECO:0000256" key="3">
    <source>
        <dbReference type="ARBA" id="ARBA00008343"/>
    </source>
</evidence>
<evidence type="ECO:0000256" key="9">
    <source>
        <dbReference type="ARBA" id="ARBA00022801"/>
    </source>
</evidence>
<feature type="domain" description="HhH-GPD" evidence="15">
    <location>
        <begin position="45"/>
        <end position="194"/>
    </location>
</feature>
<evidence type="ECO:0000256" key="1">
    <source>
        <dbReference type="ARBA" id="ARBA00000843"/>
    </source>
</evidence>
<dbReference type="RefSeq" id="WP_109796273.1">
    <property type="nucleotide sequence ID" value="NZ_PHIG01000007.1"/>
</dbReference>
<evidence type="ECO:0000256" key="8">
    <source>
        <dbReference type="ARBA" id="ARBA00022763"/>
    </source>
</evidence>
<dbReference type="PROSITE" id="PS00764">
    <property type="entry name" value="ENDONUCLEASE_III_1"/>
    <property type="match status" value="1"/>
</dbReference>
<protein>
    <recommendedName>
        <fullName evidence="5 14">Adenine DNA glycosylase</fullName>
        <ecNumber evidence="4 14">3.2.2.31</ecNumber>
    </recommendedName>
</protein>
<evidence type="ECO:0000256" key="6">
    <source>
        <dbReference type="ARBA" id="ARBA00022485"/>
    </source>
</evidence>
<keyword evidence="10 14" id="KW-0408">Iron</keyword>
<dbReference type="GO" id="GO:0006298">
    <property type="term" value="P:mismatch repair"/>
    <property type="evidence" value="ECO:0007669"/>
    <property type="project" value="TreeGrafter"/>
</dbReference>
<proteinExistence type="inferred from homology"/>
<dbReference type="Pfam" id="PF00730">
    <property type="entry name" value="HhH-GPD"/>
    <property type="match status" value="1"/>
</dbReference>
<evidence type="ECO:0000256" key="5">
    <source>
        <dbReference type="ARBA" id="ARBA00022023"/>
    </source>
</evidence>
<dbReference type="GO" id="GO:0032357">
    <property type="term" value="F:oxidized purine DNA binding"/>
    <property type="evidence" value="ECO:0007669"/>
    <property type="project" value="TreeGrafter"/>
</dbReference>
<dbReference type="InterPro" id="IPR011257">
    <property type="entry name" value="DNA_glycosylase"/>
</dbReference>
<dbReference type="GO" id="GO:0051539">
    <property type="term" value="F:4 iron, 4 sulfur cluster binding"/>
    <property type="evidence" value="ECO:0007669"/>
    <property type="project" value="UniProtKB-UniRule"/>
</dbReference>
<dbReference type="InterPro" id="IPR004035">
    <property type="entry name" value="Endouclease-III_FeS-bd_BS"/>
</dbReference>
<evidence type="ECO:0000256" key="11">
    <source>
        <dbReference type="ARBA" id="ARBA00023014"/>
    </source>
</evidence>
<comment type="catalytic activity">
    <reaction evidence="1 14">
        <text>Hydrolyzes free adenine bases from 7,8-dihydro-8-oxoguanine:adenine mismatched double-stranded DNA, leaving an apurinic site.</text>
        <dbReference type="EC" id="3.2.2.31"/>
    </reaction>
</comment>
<dbReference type="SUPFAM" id="SSF55811">
    <property type="entry name" value="Nudix"/>
    <property type="match status" value="1"/>
</dbReference>
<accession>A0A2M9G5W3</accession>
<dbReference type="Pfam" id="PF10576">
    <property type="entry name" value="EndIII_4Fe-2S"/>
    <property type="match status" value="1"/>
</dbReference>
<dbReference type="Pfam" id="PF14815">
    <property type="entry name" value="NUDIX_4"/>
    <property type="match status" value="1"/>
</dbReference>
<dbReference type="EMBL" id="PHIG01000007">
    <property type="protein sequence ID" value="PJK31109.1"/>
    <property type="molecule type" value="Genomic_DNA"/>
</dbReference>
<dbReference type="Pfam" id="PF00633">
    <property type="entry name" value="HHH"/>
    <property type="match status" value="1"/>
</dbReference>
<sequence>MNADQRGRIVADLLAHYDRHRRVLPWRAGPGETPDPYRVWLSEIMLQQTTVATVGPYFRAFIERWPTVGALAAADQDEVMNAWQGLGYYSRARNLLKCAKAVAGEHGGRFPETEAGLLALPGIGPYTAAAIAAIAFDRPASPVDGNIERVTARLFAVEDEMPGVKQELRRLAATLTPDRRPGDFAQALMDLGATICTPRSPACSRCPIRAHCAAAERGIAAELPRRAPKKARPTRRAVFFWLVRGDGAVLFERRPDRGLLGGMAMPPSTPWREGEAWGEGEALSHAPAPAQWTELNGVVRHGFTHFHFEVTVWAAEGETDAPDAIWARPEDFGSLALPTVAKKICRHALDDGTLL</sequence>
<dbReference type="InterPro" id="IPR005760">
    <property type="entry name" value="A/G_AdeGlyc_MutY"/>
</dbReference>
<dbReference type="SMART" id="SM00478">
    <property type="entry name" value="ENDO3c"/>
    <property type="match status" value="1"/>
</dbReference>
<evidence type="ECO:0000256" key="13">
    <source>
        <dbReference type="ARBA" id="ARBA00023295"/>
    </source>
</evidence>
<dbReference type="EC" id="3.2.2.31" evidence="4 14"/>
<keyword evidence="17" id="KW-1185">Reference proteome</keyword>
<dbReference type="GO" id="GO:0000701">
    <property type="term" value="F:purine-specific mismatch base pair DNA N-glycosylase activity"/>
    <property type="evidence" value="ECO:0007669"/>
    <property type="project" value="UniProtKB-EC"/>
</dbReference>
<dbReference type="SUPFAM" id="SSF48150">
    <property type="entry name" value="DNA-glycosylase"/>
    <property type="match status" value="1"/>
</dbReference>
<comment type="similarity">
    <text evidence="3 14">Belongs to the Nth/MutY family.</text>
</comment>
<evidence type="ECO:0000256" key="2">
    <source>
        <dbReference type="ARBA" id="ARBA00002933"/>
    </source>
</evidence>
<dbReference type="FunFam" id="1.10.340.30:FF:000002">
    <property type="entry name" value="Adenine DNA glycosylase"/>
    <property type="match status" value="1"/>
</dbReference>
<dbReference type="GO" id="GO:0035485">
    <property type="term" value="F:adenine/guanine mispair binding"/>
    <property type="evidence" value="ECO:0007669"/>
    <property type="project" value="TreeGrafter"/>
</dbReference>
<dbReference type="NCBIfam" id="TIGR01084">
    <property type="entry name" value="mutY"/>
    <property type="match status" value="1"/>
</dbReference>
<dbReference type="Proteomes" id="UP000229498">
    <property type="component" value="Unassembled WGS sequence"/>
</dbReference>
<evidence type="ECO:0000313" key="17">
    <source>
        <dbReference type="Proteomes" id="UP000229498"/>
    </source>
</evidence>
<dbReference type="InterPro" id="IPR000445">
    <property type="entry name" value="HhH_motif"/>
</dbReference>
<dbReference type="InterPro" id="IPR023170">
    <property type="entry name" value="HhH_base_excis_C"/>
</dbReference>
<keyword evidence="7" id="KW-0479">Metal-binding</keyword>
<organism evidence="16 17">
    <name type="scientific">Minwuia thermotolerans</name>
    <dbReference type="NCBI Taxonomy" id="2056226"/>
    <lineage>
        <taxon>Bacteria</taxon>
        <taxon>Pseudomonadati</taxon>
        <taxon>Pseudomonadota</taxon>
        <taxon>Alphaproteobacteria</taxon>
        <taxon>Minwuiales</taxon>
        <taxon>Minwuiaceae</taxon>
        <taxon>Minwuia</taxon>
    </lineage>
</organism>
<dbReference type="InterPro" id="IPR015797">
    <property type="entry name" value="NUDIX_hydrolase-like_dom_sf"/>
</dbReference>
<dbReference type="SMART" id="SM00525">
    <property type="entry name" value="FES"/>
    <property type="match status" value="1"/>
</dbReference>
<keyword evidence="12" id="KW-0234">DNA repair</keyword>
<dbReference type="PANTHER" id="PTHR42944">
    <property type="entry name" value="ADENINE DNA GLYCOSYLASE"/>
    <property type="match status" value="1"/>
</dbReference>
<comment type="caution">
    <text evidence="16">The sequence shown here is derived from an EMBL/GenBank/DDBJ whole genome shotgun (WGS) entry which is preliminary data.</text>
</comment>
<dbReference type="InterPro" id="IPR003651">
    <property type="entry name" value="Endonuclease3_FeS-loop_motif"/>
</dbReference>
<dbReference type="PROSITE" id="PS01155">
    <property type="entry name" value="ENDONUCLEASE_III_2"/>
    <property type="match status" value="1"/>
</dbReference>
<dbReference type="AlphaFoldDB" id="A0A2M9G5W3"/>
<gene>
    <name evidence="16" type="primary">mutY</name>
    <name evidence="16" type="ORF">CVT23_02420</name>
</gene>
<dbReference type="InterPro" id="IPR004036">
    <property type="entry name" value="Endonuclease-III-like_CS2"/>
</dbReference>
<dbReference type="InterPro" id="IPR003265">
    <property type="entry name" value="HhH-GPD_domain"/>
</dbReference>
<evidence type="ECO:0000256" key="12">
    <source>
        <dbReference type="ARBA" id="ARBA00023204"/>
    </source>
</evidence>
<dbReference type="Gene3D" id="1.10.340.30">
    <property type="entry name" value="Hypothetical protein, domain 2"/>
    <property type="match status" value="1"/>
</dbReference>
<keyword evidence="9" id="KW-0378">Hydrolase</keyword>
<comment type="function">
    <text evidence="2">Adenine glycosylase active on G-A mispairs. MutY also corrects error-prone DNA synthesis past GO lesions which are due to the oxidatively damaged form of guanine: 7,8-dihydro-8-oxoguanine (8-oxo-dGTP).</text>
</comment>
<dbReference type="InterPro" id="IPR044298">
    <property type="entry name" value="MIG/MutY"/>
</dbReference>
<dbReference type="OrthoDB" id="9802365at2"/>
<evidence type="ECO:0000256" key="10">
    <source>
        <dbReference type="ARBA" id="ARBA00023004"/>
    </source>
</evidence>
<evidence type="ECO:0000313" key="16">
    <source>
        <dbReference type="EMBL" id="PJK31109.1"/>
    </source>
</evidence>
<evidence type="ECO:0000259" key="15">
    <source>
        <dbReference type="SMART" id="SM00478"/>
    </source>
</evidence>
<dbReference type="CDD" id="cd00056">
    <property type="entry name" value="ENDO3c"/>
    <property type="match status" value="1"/>
</dbReference>
<evidence type="ECO:0000256" key="4">
    <source>
        <dbReference type="ARBA" id="ARBA00012045"/>
    </source>
</evidence>
<dbReference type="Gene3D" id="3.90.79.10">
    <property type="entry name" value="Nucleoside Triphosphate Pyrophosphohydrolase"/>
    <property type="match status" value="1"/>
</dbReference>
<dbReference type="GO" id="GO:0046872">
    <property type="term" value="F:metal ion binding"/>
    <property type="evidence" value="ECO:0007669"/>
    <property type="project" value="UniProtKB-UniRule"/>
</dbReference>